<evidence type="ECO:0000313" key="3">
    <source>
        <dbReference type="RefSeq" id="XP_028026503.1"/>
    </source>
</evidence>
<dbReference type="PANTHER" id="PTHR20908">
    <property type="entry name" value="LD15586P"/>
    <property type="match status" value="1"/>
</dbReference>
<name>A0A6J2JB03_BOMMA</name>
<dbReference type="Proteomes" id="UP000504629">
    <property type="component" value="Unplaced"/>
</dbReference>
<dbReference type="RefSeq" id="XP_028026493.1">
    <property type="nucleotide sequence ID" value="XM_028170692.1"/>
</dbReference>
<dbReference type="Pfam" id="PF05705">
    <property type="entry name" value="DUF829"/>
    <property type="match status" value="1"/>
</dbReference>
<dbReference type="GO" id="GO:0017171">
    <property type="term" value="F:serine hydrolase activity"/>
    <property type="evidence" value="ECO:0007669"/>
    <property type="project" value="TreeGrafter"/>
</dbReference>
<evidence type="ECO:0000313" key="1">
    <source>
        <dbReference type="Proteomes" id="UP000504629"/>
    </source>
</evidence>
<dbReference type="PANTHER" id="PTHR20908:SF1">
    <property type="entry name" value="LD15586P"/>
    <property type="match status" value="1"/>
</dbReference>
<dbReference type="AlphaFoldDB" id="A0A6J2JB03"/>
<evidence type="ECO:0000313" key="4">
    <source>
        <dbReference type="RefSeq" id="XP_028026505.1"/>
    </source>
</evidence>
<dbReference type="InterPro" id="IPR029058">
    <property type="entry name" value="AB_hydrolase_fold"/>
</dbReference>
<organism evidence="1 2">
    <name type="scientific">Bombyx mandarina</name>
    <name type="common">Wild silk moth</name>
    <name type="synonym">Wild silkworm</name>
    <dbReference type="NCBI Taxonomy" id="7092"/>
    <lineage>
        <taxon>Eukaryota</taxon>
        <taxon>Metazoa</taxon>
        <taxon>Ecdysozoa</taxon>
        <taxon>Arthropoda</taxon>
        <taxon>Hexapoda</taxon>
        <taxon>Insecta</taxon>
        <taxon>Pterygota</taxon>
        <taxon>Neoptera</taxon>
        <taxon>Endopterygota</taxon>
        <taxon>Lepidoptera</taxon>
        <taxon>Glossata</taxon>
        <taxon>Ditrysia</taxon>
        <taxon>Bombycoidea</taxon>
        <taxon>Bombycidae</taxon>
        <taxon>Bombycinae</taxon>
        <taxon>Bombyx</taxon>
    </lineage>
</organism>
<dbReference type="GeneID" id="114240218"/>
<proteinExistence type="predicted"/>
<keyword evidence="1" id="KW-1185">Reference proteome</keyword>
<reference evidence="2 3" key="1">
    <citation type="submission" date="2025-04" db="UniProtKB">
        <authorList>
            <consortium name="RefSeq"/>
        </authorList>
    </citation>
    <scope>IDENTIFICATION</scope>
    <source>
        <tissue evidence="2 3">Silk gland</tissue>
    </source>
</reference>
<protein>
    <submittedName>
        <fullName evidence="2 3">Uncharacterized protein LOC114240218</fullName>
    </submittedName>
</protein>
<sequence length="316" mass="36400">MRRFQFNTIQLFISFGKRQTNVFNNGAVRADFFDATLLSCRSVHMQNISKNMQYISKEDRKITLDPYTMKTNNPIQRPLCVMMNWMLAKPKHVLKYANVYLEQDFDVVAVSCSPMQLMWPVKGSKIIAADLMKFLENNPSYGPLVVHGFSVGAYVWAELLVHSLENKERYQPVLDRVNAQIWDSPADVYEIPIGLPNAVFPKNKILQKALRAYTIFHMKLLNNVATKHYMRATQVYHNTPCRAPGLFLCSLTDPIGAAKRSRHAHDTWKSLGVKVNWKCWDKSPHIQHFIYHTEEYLAALYSHLGQSGVIKPIAQR</sequence>
<dbReference type="RefSeq" id="XP_028026503.1">
    <property type="nucleotide sequence ID" value="XM_028170702.1"/>
</dbReference>
<evidence type="ECO:0000313" key="2">
    <source>
        <dbReference type="RefSeq" id="XP_028026493.1"/>
    </source>
</evidence>
<dbReference type="Gene3D" id="3.40.50.1820">
    <property type="entry name" value="alpha/beta hydrolase"/>
    <property type="match status" value="1"/>
</dbReference>
<dbReference type="OrthoDB" id="77878at2759"/>
<dbReference type="InterPro" id="IPR008547">
    <property type="entry name" value="DUF829_TMEM53"/>
</dbReference>
<accession>A0A6J2JB03</accession>
<dbReference type="RefSeq" id="XP_028026505.1">
    <property type="nucleotide sequence ID" value="XM_028170704.1"/>
</dbReference>
<gene>
    <name evidence="2 3 4" type="primary">LOC114240218</name>
</gene>
<dbReference type="KEGG" id="bman:114240218"/>
<dbReference type="SUPFAM" id="SSF53474">
    <property type="entry name" value="alpha/beta-Hydrolases"/>
    <property type="match status" value="1"/>
</dbReference>